<keyword evidence="1" id="KW-0812">Transmembrane</keyword>
<keyword evidence="1" id="KW-1133">Transmembrane helix</keyword>
<evidence type="ECO:0000256" key="1">
    <source>
        <dbReference type="SAM" id="Phobius"/>
    </source>
</evidence>
<feature type="non-terminal residue" evidence="2">
    <location>
        <position position="1"/>
    </location>
</feature>
<evidence type="ECO:0000313" key="2">
    <source>
        <dbReference type="EMBL" id="GAH74340.1"/>
    </source>
</evidence>
<sequence>FGDDFKLYDPDIRQDKETKTFEQVIIPKSDAIEEIPKIRFSFFDPKSGTYKTIVKGPIPIKVNPLARGEELRVFELPAGDKMPFRKKEILGRDIIYIKDTPGRLSRNGQFLCEDRMFIAIQFIPLLGIVFGLIFHKRRERIKTDIRYARRLRAPGKARKNLRQARRFLVLRQSDKFFDAVFKTLQEYLGDKFHLPTAGITSNVVEDFRSRRIIDERVLNMLKECFGNCDRTRYAPASITEGQMINTFELLEEIIDALEKA</sequence>
<accession>X1IYK2</accession>
<reference evidence="2" key="1">
    <citation type="journal article" date="2014" name="Front. Microbiol.">
        <title>High frequency of phylogenetically diverse reductive dehalogenase-homologous genes in deep subseafloor sedimentary metagenomes.</title>
        <authorList>
            <person name="Kawai M."/>
            <person name="Futagami T."/>
            <person name="Toyoda A."/>
            <person name="Takaki Y."/>
            <person name="Nishi S."/>
            <person name="Hori S."/>
            <person name="Arai W."/>
            <person name="Tsubouchi T."/>
            <person name="Morono Y."/>
            <person name="Uchiyama I."/>
            <person name="Ito T."/>
            <person name="Fujiyama A."/>
            <person name="Inagaki F."/>
            <person name="Takami H."/>
        </authorList>
    </citation>
    <scope>NUCLEOTIDE SEQUENCE</scope>
    <source>
        <strain evidence="2">Expedition CK06-06</strain>
    </source>
</reference>
<gene>
    <name evidence="2" type="ORF">S03H2_51587</name>
</gene>
<organism evidence="2">
    <name type="scientific">marine sediment metagenome</name>
    <dbReference type="NCBI Taxonomy" id="412755"/>
    <lineage>
        <taxon>unclassified sequences</taxon>
        <taxon>metagenomes</taxon>
        <taxon>ecological metagenomes</taxon>
    </lineage>
</organism>
<dbReference type="AlphaFoldDB" id="X1IYK2"/>
<feature type="non-terminal residue" evidence="2">
    <location>
        <position position="260"/>
    </location>
</feature>
<proteinExistence type="predicted"/>
<keyword evidence="1" id="KW-0472">Membrane</keyword>
<feature type="transmembrane region" description="Helical" evidence="1">
    <location>
        <begin position="116"/>
        <end position="134"/>
    </location>
</feature>
<name>X1IYK2_9ZZZZ</name>
<evidence type="ECO:0008006" key="3">
    <source>
        <dbReference type="Google" id="ProtNLM"/>
    </source>
</evidence>
<dbReference type="EMBL" id="BARU01032736">
    <property type="protein sequence ID" value="GAH74340.1"/>
    <property type="molecule type" value="Genomic_DNA"/>
</dbReference>
<comment type="caution">
    <text evidence="2">The sequence shown here is derived from an EMBL/GenBank/DDBJ whole genome shotgun (WGS) entry which is preliminary data.</text>
</comment>
<protein>
    <recommendedName>
        <fullName evidence="3">Protein BatD</fullName>
    </recommendedName>
</protein>